<evidence type="ECO:0000256" key="4">
    <source>
        <dbReference type="ARBA" id="ARBA00022881"/>
    </source>
</evidence>
<protein>
    <submittedName>
        <fullName evidence="9">Excinuclease ABC subunit C</fullName>
    </submittedName>
</protein>
<dbReference type="InterPro" id="IPR038476">
    <property type="entry name" value="UvrC_RNase_H_dom_sf"/>
</dbReference>
<proteinExistence type="predicted"/>
<sequence>AARRFFEGETGVLADPLRRRMEAAAESAEFERAANLRDRLEAVEAFHGEGGEAVSDRADDRTVDVLAAAVEGDTARVARLHSERGQLVDRSRHRLDAAAGDEREGDAAGEDANTPAAVLSAFLAQYYAEREFPDAVLLAERPSDPDVVDWLEAEGVSVRVPGAGREAKLVELALKNARKRGGREDPVGALGERLGIDRPARIEGFDVSHAQGTAVVGSDVCFVDGSAETSDYRRKKLTDRNDDYANMRELVRWRAERAVAGEDDRPDPDLLLIDGGEGQLGAARDALAETGWDAPVVALAKAEELVVTPSGTRRWPDDAPELHLLQRVRDEAHRFAVSYHQTVRDEVKTVLDDVPGVGPQTRRRLLRRFGSVESVREASRDDLTDVDGVGDATADTLRERL</sequence>
<dbReference type="PANTHER" id="PTHR30562">
    <property type="entry name" value="UVRC/OXIDOREDUCTASE"/>
    <property type="match status" value="1"/>
</dbReference>
<dbReference type="InterPro" id="IPR010994">
    <property type="entry name" value="RuvA_2-like"/>
</dbReference>
<keyword evidence="4" id="KW-0267">Excision nuclease</keyword>
<keyword evidence="5" id="KW-0234">DNA repair</keyword>
<dbReference type="SUPFAM" id="SSF47781">
    <property type="entry name" value="RuvA domain 2-like"/>
    <property type="match status" value="1"/>
</dbReference>
<dbReference type="GO" id="GO:0003677">
    <property type="term" value="F:DNA binding"/>
    <property type="evidence" value="ECO:0007669"/>
    <property type="project" value="InterPro"/>
</dbReference>
<dbReference type="OrthoDB" id="121419at2157"/>
<dbReference type="PATRIC" id="fig|1230456.3.peg.416"/>
<keyword evidence="10" id="KW-1185">Reference proteome</keyword>
<dbReference type="NCBIfam" id="NF011262">
    <property type="entry name" value="PRK14668.1"/>
    <property type="match status" value="1"/>
</dbReference>
<dbReference type="FunFam" id="3.30.420.340:FF:000004">
    <property type="entry name" value="UvrABC system protein C"/>
    <property type="match status" value="1"/>
</dbReference>
<evidence type="ECO:0000313" key="10">
    <source>
        <dbReference type="Proteomes" id="UP000011546"/>
    </source>
</evidence>
<feature type="non-terminal residue" evidence="9">
    <location>
        <position position="1"/>
    </location>
</feature>
<dbReference type="Gene3D" id="3.30.420.340">
    <property type="entry name" value="UvrC, RNAse H endonuclease domain"/>
    <property type="match status" value="1"/>
</dbReference>
<dbReference type="GO" id="GO:0009432">
    <property type="term" value="P:SOS response"/>
    <property type="evidence" value="ECO:0007669"/>
    <property type="project" value="UniProtKB-KW"/>
</dbReference>
<keyword evidence="6" id="KW-0742">SOS response</keyword>
<dbReference type="SMART" id="SM00278">
    <property type="entry name" value="HhH1"/>
    <property type="match status" value="2"/>
</dbReference>
<evidence type="ECO:0000256" key="2">
    <source>
        <dbReference type="ARBA" id="ARBA00022763"/>
    </source>
</evidence>
<dbReference type="PROSITE" id="PS50165">
    <property type="entry name" value="UVRC"/>
    <property type="match status" value="1"/>
</dbReference>
<dbReference type="InterPro" id="IPR001162">
    <property type="entry name" value="UvrC_RNase_H_dom"/>
</dbReference>
<dbReference type="Pfam" id="PF02151">
    <property type="entry name" value="UVR"/>
    <property type="match status" value="1"/>
</dbReference>
<dbReference type="RefSeq" id="WP_008847207.1">
    <property type="nucleotide sequence ID" value="NZ_AOJH01000018.1"/>
</dbReference>
<dbReference type="Proteomes" id="UP000011546">
    <property type="component" value="Unassembled WGS sequence"/>
</dbReference>
<dbReference type="SUPFAM" id="SSF46600">
    <property type="entry name" value="C-terminal UvrC-binding domain of UvrB"/>
    <property type="match status" value="1"/>
</dbReference>
<gene>
    <name evidence="9" type="primary">uvrC</name>
    <name evidence="9" type="ORF">C468_02200</name>
</gene>
<accession>M0PE52</accession>
<dbReference type="InterPro" id="IPR001943">
    <property type="entry name" value="UVR_dom"/>
</dbReference>
<evidence type="ECO:0000256" key="5">
    <source>
        <dbReference type="ARBA" id="ARBA00023204"/>
    </source>
</evidence>
<dbReference type="Pfam" id="PF14520">
    <property type="entry name" value="HHH_5"/>
    <property type="match status" value="1"/>
</dbReference>
<evidence type="ECO:0000256" key="3">
    <source>
        <dbReference type="ARBA" id="ARBA00022769"/>
    </source>
</evidence>
<dbReference type="GO" id="GO:0006281">
    <property type="term" value="P:DNA repair"/>
    <property type="evidence" value="ECO:0007669"/>
    <property type="project" value="UniProtKB-KW"/>
</dbReference>
<keyword evidence="2" id="KW-0227">DNA damage</keyword>
<name>M0PE52_9EURY</name>
<keyword evidence="3" id="KW-0228">DNA excision</keyword>
<dbReference type="Pfam" id="PF08459">
    <property type="entry name" value="UvrC_RNaseH_dom"/>
    <property type="match status" value="1"/>
</dbReference>
<dbReference type="Gene3D" id="1.10.150.20">
    <property type="entry name" value="5' to 3' exonuclease, C-terminal subdomain"/>
    <property type="match status" value="1"/>
</dbReference>
<evidence type="ECO:0000256" key="1">
    <source>
        <dbReference type="ARBA" id="ARBA00022490"/>
    </source>
</evidence>
<evidence type="ECO:0000256" key="6">
    <source>
        <dbReference type="ARBA" id="ARBA00023236"/>
    </source>
</evidence>
<dbReference type="GO" id="GO:0009380">
    <property type="term" value="C:excinuclease repair complex"/>
    <property type="evidence" value="ECO:0007669"/>
    <property type="project" value="TreeGrafter"/>
</dbReference>
<dbReference type="EMBL" id="AOJH01000018">
    <property type="protein sequence ID" value="EMA68321.1"/>
    <property type="molecule type" value="Genomic_DNA"/>
</dbReference>
<dbReference type="AlphaFoldDB" id="M0PE52"/>
<dbReference type="PROSITE" id="PS50151">
    <property type="entry name" value="UVR"/>
    <property type="match status" value="1"/>
</dbReference>
<dbReference type="InterPro" id="IPR036876">
    <property type="entry name" value="UVR_dom_sf"/>
</dbReference>
<evidence type="ECO:0000259" key="7">
    <source>
        <dbReference type="PROSITE" id="PS50151"/>
    </source>
</evidence>
<comment type="caution">
    <text evidence="9">The sequence shown here is derived from an EMBL/GenBank/DDBJ whole genome shotgun (WGS) entry which is preliminary data.</text>
</comment>
<dbReference type="InterPro" id="IPR050066">
    <property type="entry name" value="UvrABC_protein_C"/>
</dbReference>
<organism evidence="9 10">
    <name type="scientific">Halorubrum kocurii JCM 14978</name>
    <dbReference type="NCBI Taxonomy" id="1230456"/>
    <lineage>
        <taxon>Archaea</taxon>
        <taxon>Methanobacteriati</taxon>
        <taxon>Methanobacteriota</taxon>
        <taxon>Stenosarchaea group</taxon>
        <taxon>Halobacteria</taxon>
        <taxon>Halobacteriales</taxon>
        <taxon>Haloferacaceae</taxon>
        <taxon>Halorubrum</taxon>
    </lineage>
</organism>
<keyword evidence="1" id="KW-0963">Cytoplasm</keyword>
<feature type="domain" description="UVR" evidence="7">
    <location>
        <begin position="11"/>
        <end position="46"/>
    </location>
</feature>
<dbReference type="InterPro" id="IPR003583">
    <property type="entry name" value="Hlx-hairpin-Hlx_DNA-bd_motif"/>
</dbReference>
<evidence type="ECO:0000313" key="9">
    <source>
        <dbReference type="EMBL" id="EMA68321.1"/>
    </source>
</evidence>
<reference evidence="9 10" key="1">
    <citation type="journal article" date="2014" name="PLoS Genet.">
        <title>Phylogenetically driven sequencing of extremely halophilic archaea reveals strategies for static and dynamic osmo-response.</title>
        <authorList>
            <person name="Becker E.A."/>
            <person name="Seitzer P.M."/>
            <person name="Tritt A."/>
            <person name="Larsen D."/>
            <person name="Krusor M."/>
            <person name="Yao A.I."/>
            <person name="Wu D."/>
            <person name="Madern D."/>
            <person name="Eisen J.A."/>
            <person name="Darling A.E."/>
            <person name="Facciotti M.T."/>
        </authorList>
    </citation>
    <scope>NUCLEOTIDE SEQUENCE [LARGE SCALE GENOMIC DNA]</scope>
    <source>
        <strain evidence="9 10">JCM 14978</strain>
    </source>
</reference>
<evidence type="ECO:0000259" key="8">
    <source>
        <dbReference type="PROSITE" id="PS50165"/>
    </source>
</evidence>
<dbReference type="Pfam" id="PF22920">
    <property type="entry name" value="UvrC_RNaseH"/>
    <property type="match status" value="1"/>
</dbReference>
<dbReference type="PANTHER" id="PTHR30562:SF1">
    <property type="entry name" value="UVRABC SYSTEM PROTEIN C"/>
    <property type="match status" value="1"/>
</dbReference>
<dbReference type="GO" id="GO:0009381">
    <property type="term" value="F:excinuclease ABC activity"/>
    <property type="evidence" value="ECO:0007669"/>
    <property type="project" value="InterPro"/>
</dbReference>
<feature type="domain" description="UvrC family homology region profile" evidence="8">
    <location>
        <begin position="65"/>
        <end position="287"/>
    </location>
</feature>